<keyword evidence="3" id="KW-1185">Reference proteome</keyword>
<sequence length="101" mass="10852">QTWPYEVSLPLSSRSPTGSLSMLAPPTITLHEGWVSGQFNKLMTPIPKVVGAYRSPQSVLGPPLDEVGDTRRVAQADGRGFSKLEVEESGVLNSGSSLRIM</sequence>
<reference evidence="3" key="1">
    <citation type="journal article" date="2008" name="Nat. Genet.">
        <title>The Pristionchus pacificus genome provides a unique perspective on nematode lifestyle and parasitism.</title>
        <authorList>
            <person name="Dieterich C."/>
            <person name="Clifton S.W."/>
            <person name="Schuster L.N."/>
            <person name="Chinwalla A."/>
            <person name="Delehaunty K."/>
            <person name="Dinkelacker I."/>
            <person name="Fulton L."/>
            <person name="Fulton R."/>
            <person name="Godfrey J."/>
            <person name="Minx P."/>
            <person name="Mitreva M."/>
            <person name="Roeseler W."/>
            <person name="Tian H."/>
            <person name="Witte H."/>
            <person name="Yang S.P."/>
            <person name="Wilson R.K."/>
            <person name="Sommer R.J."/>
        </authorList>
    </citation>
    <scope>NUCLEOTIDE SEQUENCE [LARGE SCALE GENOMIC DNA]</scope>
    <source>
        <strain evidence="3">PS312</strain>
    </source>
</reference>
<organism evidence="2 3">
    <name type="scientific">Pristionchus pacificus</name>
    <name type="common">Parasitic nematode worm</name>
    <dbReference type="NCBI Taxonomy" id="54126"/>
    <lineage>
        <taxon>Eukaryota</taxon>
        <taxon>Metazoa</taxon>
        <taxon>Ecdysozoa</taxon>
        <taxon>Nematoda</taxon>
        <taxon>Chromadorea</taxon>
        <taxon>Rhabditida</taxon>
        <taxon>Rhabditina</taxon>
        <taxon>Diplogasteromorpha</taxon>
        <taxon>Diplogasteroidea</taxon>
        <taxon>Neodiplogasteridae</taxon>
        <taxon>Pristionchus</taxon>
    </lineage>
</organism>
<feature type="region of interest" description="Disordered" evidence="1">
    <location>
        <begin position="1"/>
        <end position="20"/>
    </location>
</feature>
<accession>A0A2A6CVA7</accession>
<reference evidence="2" key="2">
    <citation type="submission" date="2022-06" db="UniProtKB">
        <authorList>
            <consortium name="EnsemblMetazoa"/>
        </authorList>
    </citation>
    <scope>IDENTIFICATION</scope>
    <source>
        <strain evidence="2">PS312</strain>
    </source>
</reference>
<evidence type="ECO:0000313" key="2">
    <source>
        <dbReference type="EnsemblMetazoa" id="PPA40066.1"/>
    </source>
</evidence>
<dbReference type="EnsemblMetazoa" id="PPA40066.1">
    <property type="protein sequence ID" value="PPA40066.1"/>
    <property type="gene ID" value="WBGene00278435"/>
</dbReference>
<proteinExistence type="predicted"/>
<dbReference type="Proteomes" id="UP000005239">
    <property type="component" value="Unassembled WGS sequence"/>
</dbReference>
<evidence type="ECO:0000313" key="3">
    <source>
        <dbReference type="Proteomes" id="UP000005239"/>
    </source>
</evidence>
<evidence type="ECO:0000256" key="1">
    <source>
        <dbReference type="SAM" id="MobiDB-lite"/>
    </source>
</evidence>
<dbReference type="AlphaFoldDB" id="A0A2A6CVA7"/>
<feature type="compositionally biased region" description="Polar residues" evidence="1">
    <location>
        <begin position="10"/>
        <end position="20"/>
    </location>
</feature>
<protein>
    <submittedName>
        <fullName evidence="2">Uncharacterized protein</fullName>
    </submittedName>
</protein>
<gene>
    <name evidence="2" type="primary">WBGene00278435</name>
</gene>
<accession>A0A8R1YTK6</accession>
<name>A0A2A6CVA7_PRIPA</name>